<dbReference type="InterPro" id="IPR040336">
    <property type="entry name" value="At1g61900-like"/>
</dbReference>
<reference evidence="4 5" key="1">
    <citation type="journal article" date="2013" name="BMC Genomics">
        <title>The miniature genome of a carnivorous plant Genlisea aurea contains a low number of genes and short non-coding sequences.</title>
        <authorList>
            <person name="Leushkin E.V."/>
            <person name="Sutormin R.A."/>
            <person name="Nabieva E.R."/>
            <person name="Penin A.A."/>
            <person name="Kondrashov A.S."/>
            <person name="Logacheva M.D."/>
        </authorList>
    </citation>
    <scope>NUCLEOTIDE SEQUENCE [LARGE SCALE GENOMIC DNA]</scope>
</reference>
<dbReference type="PANTHER" id="PTHR33831">
    <property type="entry name" value="GPI-ANCHORED PROTEIN"/>
    <property type="match status" value="1"/>
</dbReference>
<keyword evidence="1" id="KW-1133">Transmembrane helix</keyword>
<feature type="transmembrane region" description="Helical" evidence="1">
    <location>
        <begin position="6"/>
        <end position="23"/>
    </location>
</feature>
<keyword evidence="1" id="KW-0472">Membrane</keyword>
<feature type="domain" description="At1g61900-like C-terminal" evidence="3">
    <location>
        <begin position="281"/>
        <end position="354"/>
    </location>
</feature>
<dbReference type="Proteomes" id="UP000015453">
    <property type="component" value="Unassembled WGS sequence"/>
</dbReference>
<proteinExistence type="predicted"/>
<accession>S8DZL3</accession>
<dbReference type="Pfam" id="PF26584">
    <property type="entry name" value="At1g61900"/>
    <property type="match status" value="1"/>
</dbReference>
<name>S8DZL3_9LAMI</name>
<feature type="domain" description="SPARK" evidence="2">
    <location>
        <begin position="82"/>
        <end position="232"/>
    </location>
</feature>
<dbReference type="EMBL" id="AUSU01002436">
    <property type="protein sequence ID" value="EPS68793.1"/>
    <property type="molecule type" value="Genomic_DNA"/>
</dbReference>
<dbReference type="Pfam" id="PF19160">
    <property type="entry name" value="SPARK"/>
    <property type="match status" value="1"/>
</dbReference>
<sequence length="440" mass="47156">GCSFYLPIYFAIWLSIFGIVFALPSDTTRISSTSLQARPPESGTFEPIQISPALIPNYSRPVGSLPPMDPSYPNTYNPVLTGRCPVNFSAVSSIIERTASDCDQPLAEVVGNVICCPQFHSLLHIFQGFYSSDSDKLVLQISDADDCFQDIISILSSRGASNSIPAICTAKSSNITGGSCPVKDTSSFERLVNTSELLEQCGNIDPLKECCRPICQPVIMDAALKISAFQTSESDDASGGPNPTDVLNDCRGVVHSYISKKLSLEAANTAFRVLSACKVNKACPLDLKEPGEVISSCRNVSSPSASCCSSLSTYMDGVQKQMLITNRQAILCSIMLGSMLRKGGVMTNIFDLCDVDLEDFSLQVYGKQGCLLGSLPTDMIYDNSTGFSFTCDLRDNIAAPWPSSATATTISLCATEMSLPALPTSQNSGISGLCCNFSRY</sequence>
<dbReference type="InterPro" id="IPR043891">
    <property type="entry name" value="SPARK"/>
</dbReference>
<dbReference type="OrthoDB" id="1906601at2759"/>
<organism evidence="4 5">
    <name type="scientific">Genlisea aurea</name>
    <dbReference type="NCBI Taxonomy" id="192259"/>
    <lineage>
        <taxon>Eukaryota</taxon>
        <taxon>Viridiplantae</taxon>
        <taxon>Streptophyta</taxon>
        <taxon>Embryophyta</taxon>
        <taxon>Tracheophyta</taxon>
        <taxon>Spermatophyta</taxon>
        <taxon>Magnoliopsida</taxon>
        <taxon>eudicotyledons</taxon>
        <taxon>Gunneridae</taxon>
        <taxon>Pentapetalae</taxon>
        <taxon>asterids</taxon>
        <taxon>lamiids</taxon>
        <taxon>Lamiales</taxon>
        <taxon>Lentibulariaceae</taxon>
        <taxon>Genlisea</taxon>
    </lineage>
</organism>
<gene>
    <name evidence="4" type="ORF">M569_05967</name>
</gene>
<keyword evidence="1" id="KW-0812">Transmembrane</keyword>
<comment type="caution">
    <text evidence="4">The sequence shown here is derived from an EMBL/GenBank/DDBJ whole genome shotgun (WGS) entry which is preliminary data.</text>
</comment>
<dbReference type="InterPro" id="IPR059003">
    <property type="entry name" value="At1g61900_C"/>
</dbReference>
<dbReference type="PANTHER" id="PTHR33831:SF4">
    <property type="entry name" value="GPI-ANCHORED PROTEIN"/>
    <property type="match status" value="1"/>
</dbReference>
<evidence type="ECO:0000313" key="5">
    <source>
        <dbReference type="Proteomes" id="UP000015453"/>
    </source>
</evidence>
<dbReference type="AlphaFoldDB" id="S8DZL3"/>
<evidence type="ECO:0000313" key="4">
    <source>
        <dbReference type="EMBL" id="EPS68793.1"/>
    </source>
</evidence>
<evidence type="ECO:0000259" key="2">
    <source>
        <dbReference type="Pfam" id="PF19160"/>
    </source>
</evidence>
<evidence type="ECO:0000259" key="3">
    <source>
        <dbReference type="Pfam" id="PF26584"/>
    </source>
</evidence>
<protein>
    <submittedName>
        <fullName evidence="4">Uncharacterized protein</fullName>
    </submittedName>
</protein>
<keyword evidence="5" id="KW-1185">Reference proteome</keyword>
<feature type="non-terminal residue" evidence="4">
    <location>
        <position position="1"/>
    </location>
</feature>
<dbReference type="GO" id="GO:0005886">
    <property type="term" value="C:plasma membrane"/>
    <property type="evidence" value="ECO:0007669"/>
    <property type="project" value="TreeGrafter"/>
</dbReference>
<feature type="non-terminal residue" evidence="4">
    <location>
        <position position="440"/>
    </location>
</feature>
<evidence type="ECO:0000256" key="1">
    <source>
        <dbReference type="SAM" id="Phobius"/>
    </source>
</evidence>